<keyword evidence="4" id="KW-0732">Signal</keyword>
<dbReference type="InterPro" id="IPR001087">
    <property type="entry name" value="GDSL"/>
</dbReference>
<feature type="chain" id="PRO_5041953725" description="GDSL esterase/lipase" evidence="4">
    <location>
        <begin position="21"/>
        <end position="358"/>
    </location>
</feature>
<reference evidence="5" key="1">
    <citation type="submission" date="2023-07" db="EMBL/GenBank/DDBJ databases">
        <title>A chromosome-level genome assembly of Lolium multiflorum.</title>
        <authorList>
            <person name="Chen Y."/>
            <person name="Copetti D."/>
            <person name="Kolliker R."/>
            <person name="Studer B."/>
        </authorList>
    </citation>
    <scope>NUCLEOTIDE SEQUENCE</scope>
    <source>
        <strain evidence="5">02402/16</strain>
        <tissue evidence="5">Leaf</tissue>
    </source>
</reference>
<evidence type="ECO:0000256" key="4">
    <source>
        <dbReference type="SAM" id="SignalP"/>
    </source>
</evidence>
<keyword evidence="2" id="KW-0378">Hydrolase</keyword>
<evidence type="ECO:0000256" key="1">
    <source>
        <dbReference type="ARBA" id="ARBA00008668"/>
    </source>
</evidence>
<evidence type="ECO:0000313" key="5">
    <source>
        <dbReference type="EMBL" id="KAK1686780.1"/>
    </source>
</evidence>
<organism evidence="5 6">
    <name type="scientific">Lolium multiflorum</name>
    <name type="common">Italian ryegrass</name>
    <name type="synonym">Lolium perenne subsp. multiflorum</name>
    <dbReference type="NCBI Taxonomy" id="4521"/>
    <lineage>
        <taxon>Eukaryota</taxon>
        <taxon>Viridiplantae</taxon>
        <taxon>Streptophyta</taxon>
        <taxon>Embryophyta</taxon>
        <taxon>Tracheophyta</taxon>
        <taxon>Spermatophyta</taxon>
        <taxon>Magnoliopsida</taxon>
        <taxon>Liliopsida</taxon>
        <taxon>Poales</taxon>
        <taxon>Poaceae</taxon>
        <taxon>BOP clade</taxon>
        <taxon>Pooideae</taxon>
        <taxon>Poodae</taxon>
        <taxon>Poeae</taxon>
        <taxon>Poeae Chloroplast Group 2 (Poeae type)</taxon>
        <taxon>Loliodinae</taxon>
        <taxon>Loliinae</taxon>
        <taxon>Lolium</taxon>
    </lineage>
</organism>
<keyword evidence="6" id="KW-1185">Reference proteome</keyword>
<evidence type="ECO:0000256" key="2">
    <source>
        <dbReference type="ARBA" id="ARBA00022801"/>
    </source>
</evidence>
<name>A0AAD8TP47_LOLMU</name>
<feature type="signal peptide" evidence="4">
    <location>
        <begin position="1"/>
        <end position="20"/>
    </location>
</feature>
<dbReference type="Gene3D" id="3.40.50.1110">
    <property type="entry name" value="SGNH hydrolase"/>
    <property type="match status" value="1"/>
</dbReference>
<comment type="caution">
    <text evidence="5">The sequence shown here is derived from an EMBL/GenBank/DDBJ whole genome shotgun (WGS) entry which is preliminary data.</text>
</comment>
<evidence type="ECO:0000313" key="6">
    <source>
        <dbReference type="Proteomes" id="UP001231189"/>
    </source>
</evidence>
<accession>A0AAD8TP47</accession>
<dbReference type="SUPFAM" id="SSF52266">
    <property type="entry name" value="SGNH hydrolase"/>
    <property type="match status" value="1"/>
</dbReference>
<dbReference type="AlphaFoldDB" id="A0AAD8TP47"/>
<dbReference type="GO" id="GO:0006629">
    <property type="term" value="P:lipid metabolic process"/>
    <property type="evidence" value="ECO:0007669"/>
    <property type="project" value="UniProtKB-KW"/>
</dbReference>
<dbReference type="Proteomes" id="UP001231189">
    <property type="component" value="Unassembled WGS sequence"/>
</dbReference>
<sequence length="358" mass="40177">MKILSICILFLVLNVARVESRPNPDDRPKLRHLFVFGDSFGDNGNTRKPPVDPVLGSAVESEDSRQWFFPYGSFTDRRDNPTGRFSNYMVQSDLVANIMGLDVAPPAYMLTERNTWDKSGMTFAIGGSTVYHPPSNKKRVSTLRHQVDRFESLIADGTISRKHVEHSVALIAFSGNDYVTVGDAGGMDMGINDFIREVTTEIVTNVQRLQEMGVAKVLINNVPPVGCAPSQTMPNGFTRCDRGGNNYATVHNRNLKRLLKEMEDVHIIDINNAFTNIVDGDNTEVSSFFDERLAPCCQSIDPNGYCGQLGQSDTDYRYTLCEKADKYFYWDDMNPTQAGWETVMEQLEDPIKEFLGLN</sequence>
<proteinExistence type="inferred from homology"/>
<evidence type="ECO:0008006" key="7">
    <source>
        <dbReference type="Google" id="ProtNLM"/>
    </source>
</evidence>
<dbReference type="GO" id="GO:0016788">
    <property type="term" value="F:hydrolase activity, acting on ester bonds"/>
    <property type="evidence" value="ECO:0007669"/>
    <property type="project" value="InterPro"/>
</dbReference>
<dbReference type="PANTHER" id="PTHR46020">
    <property type="entry name" value="OSJNBB0059K02.9 PROTEIN"/>
    <property type="match status" value="1"/>
</dbReference>
<dbReference type="PANTHER" id="PTHR46020:SF33">
    <property type="entry name" value="SGNH HYDROLASE-TYPE ESTERASE DOMAIN-CONTAINING PROTEIN"/>
    <property type="match status" value="1"/>
</dbReference>
<gene>
    <name evidence="5" type="ORF">QYE76_047628</name>
</gene>
<evidence type="ECO:0000256" key="3">
    <source>
        <dbReference type="ARBA" id="ARBA00023098"/>
    </source>
</evidence>
<protein>
    <recommendedName>
        <fullName evidence="7">GDSL esterase/lipase</fullName>
    </recommendedName>
</protein>
<dbReference type="EMBL" id="JAUUTY010000002">
    <property type="protein sequence ID" value="KAK1686780.1"/>
    <property type="molecule type" value="Genomic_DNA"/>
</dbReference>
<comment type="similarity">
    <text evidence="1">Belongs to the 'GDSL' lipolytic enzyme family.</text>
</comment>
<keyword evidence="3" id="KW-0443">Lipid metabolism</keyword>
<dbReference type="Pfam" id="PF00657">
    <property type="entry name" value="Lipase_GDSL"/>
    <property type="match status" value="1"/>
</dbReference>
<dbReference type="InterPro" id="IPR036514">
    <property type="entry name" value="SGNH_hydro_sf"/>
</dbReference>